<sequence>MGNLLKAMSLLKACYEQAFPFDQELQAYCRTASDNAWGFVDKPRICR</sequence>
<dbReference type="Proteomes" id="UP000001732">
    <property type="component" value="Chromosome"/>
</dbReference>
<reference evidence="2" key="1">
    <citation type="submission" date="2008-08" db="EMBL/GenBank/DDBJ databases">
        <title>The complete genome sequence of Coprothermobacter proteolyticus strain ATCC 5245 / DSM 5265 / BT.</title>
        <authorList>
            <person name="Dodson R.J."/>
            <person name="Durkin A.S."/>
            <person name="Wu M."/>
            <person name="Eisen J."/>
            <person name="Sutton G."/>
        </authorList>
    </citation>
    <scope>NUCLEOTIDE SEQUENCE [LARGE SCALE GENOMIC DNA]</scope>
    <source>
        <strain evidence="2">ATCC 35245 / DSM 5265 / OCM 4 / BT</strain>
    </source>
</reference>
<protein>
    <submittedName>
        <fullName evidence="1">Uncharacterized protein</fullName>
    </submittedName>
</protein>
<keyword evidence="2" id="KW-1185">Reference proteome</keyword>
<dbReference type="AlphaFoldDB" id="B5Y939"/>
<organism evidence="1 2">
    <name type="scientific">Coprothermobacter proteolyticus (strain ATCC 35245 / DSM 5265 / OCM 4 / BT)</name>
    <dbReference type="NCBI Taxonomy" id="309798"/>
    <lineage>
        <taxon>Bacteria</taxon>
        <taxon>Pseudomonadati</taxon>
        <taxon>Coprothermobacterota</taxon>
        <taxon>Coprothermobacteria</taxon>
        <taxon>Coprothermobacterales</taxon>
        <taxon>Coprothermobacteraceae</taxon>
        <taxon>Coprothermobacter</taxon>
    </lineage>
</organism>
<evidence type="ECO:0000313" key="2">
    <source>
        <dbReference type="Proteomes" id="UP000001732"/>
    </source>
</evidence>
<reference evidence="1 2" key="2">
    <citation type="journal article" date="2014" name="Genome Announc.">
        <title>Complete Genome Sequence of Coprothermobacter proteolyticus DSM 5265.</title>
        <authorList>
            <person name="Alexiev A."/>
            <person name="Coil D.A."/>
            <person name="Badger J.H."/>
            <person name="Enticknap J."/>
            <person name="Ward N."/>
            <person name="Robb F.T."/>
            <person name="Eisen J.A."/>
        </authorList>
    </citation>
    <scope>NUCLEOTIDE SEQUENCE [LARGE SCALE GENOMIC DNA]</scope>
    <source>
        <strain evidence="2">ATCC 35245 / DSM 5265 / OCM 4 / BT</strain>
    </source>
</reference>
<gene>
    <name evidence="1" type="ordered locus">COPRO5265_0961</name>
</gene>
<evidence type="ECO:0000313" key="1">
    <source>
        <dbReference type="EMBL" id="ACI18234.1"/>
    </source>
</evidence>
<dbReference type="EMBL" id="CP001145">
    <property type="protein sequence ID" value="ACI18234.1"/>
    <property type="molecule type" value="Genomic_DNA"/>
</dbReference>
<name>B5Y939_COPPD</name>
<accession>B5Y939</accession>
<proteinExistence type="predicted"/>